<proteinExistence type="predicted"/>
<evidence type="ECO:0000313" key="2">
    <source>
        <dbReference type="Proteomes" id="UP000830768"/>
    </source>
</evidence>
<dbReference type="EMBL" id="CP090034">
    <property type="protein sequence ID" value="UPK95590.1"/>
    <property type="molecule type" value="Genomic_DNA"/>
</dbReference>
<evidence type="ECO:0000313" key="1">
    <source>
        <dbReference type="EMBL" id="UPK95590.1"/>
    </source>
</evidence>
<reference evidence="1" key="1">
    <citation type="submission" date="2021-11" db="EMBL/GenBank/DDBJ databases">
        <title>Fusarium solani-melongenae Genome sequencing and assembly.</title>
        <authorList>
            <person name="Xie S."/>
            <person name="Huang L."/>
            <person name="Zhang X."/>
        </authorList>
    </citation>
    <scope>NUCLEOTIDE SEQUENCE</scope>
    <source>
        <strain evidence="1">CRI 24-3</strain>
    </source>
</reference>
<accession>A0ACD3Z399</accession>
<name>A0ACD3Z399_FUSSC</name>
<sequence length="474" mass="52969">MRLFALLSLAVLCTPTTCIKLRKTELNILVSSRQSLVLFIADGCKECDRVQGVLDSVSSVLTKTAIASVNCNEEPSACDDAQVFTVPTLKYTIGDGNLVTYKEALDASSVVKYIERQSGSPVTDLTSKGHLDFVTSARVAVVAFLGSPDRQQDRKNFNNVAERWRTHYSFGSVDALDGHSTQPSIAVYTQEEDDPVHYRGPFNVDDINTFLQNATTPLIREHDPVIYEEAIADGRPLAQIFFGNREERVELTKSLLPLAKKYQDQMTFLTVFAPDYPARCKQMHLSNDVKRGFVIADPQGRAYPMSTSAFNANRIAKHISAYLKGILTPTIKSEPVPTPPTSQPFLTTLVGSNFDEFVYDKTRDVLVEFHVPWCQYCTDLHEKMKELGSRYSKSGLSKQVSMAVINVDANDVPIEIDSYPSIRLYRAGTNEIVSFQGNFTQMLTEEQLDNFIFTSGSHGVSVFNQHRPKHHDEL</sequence>
<organism evidence="1 2">
    <name type="scientific">Fusarium solani subsp. cucurbitae</name>
    <name type="common">Neocosmosporum cucurbitae</name>
    <dbReference type="NCBI Taxonomy" id="2747967"/>
    <lineage>
        <taxon>Eukaryota</taxon>
        <taxon>Fungi</taxon>
        <taxon>Dikarya</taxon>
        <taxon>Ascomycota</taxon>
        <taxon>Pezizomycotina</taxon>
        <taxon>Sordariomycetes</taxon>
        <taxon>Hypocreomycetidae</taxon>
        <taxon>Hypocreales</taxon>
        <taxon>Nectriaceae</taxon>
        <taxon>Fusarium</taxon>
        <taxon>Fusarium solani species complex</taxon>
    </lineage>
</organism>
<keyword evidence="2" id="KW-1185">Reference proteome</keyword>
<gene>
    <name evidence="1" type="ORF">LCI18_006525</name>
</gene>
<protein>
    <submittedName>
        <fullName evidence="1">Uncharacterized protein</fullName>
    </submittedName>
</protein>
<dbReference type="Proteomes" id="UP000830768">
    <property type="component" value="Chromosome 5"/>
</dbReference>